<keyword evidence="1" id="KW-1133">Transmembrane helix</keyword>
<keyword evidence="3" id="KW-1185">Reference proteome</keyword>
<dbReference type="EMBL" id="KK119317">
    <property type="protein sequence ID" value="KFM75375.1"/>
    <property type="molecule type" value="Genomic_DNA"/>
</dbReference>
<dbReference type="Proteomes" id="UP000054359">
    <property type="component" value="Unassembled WGS sequence"/>
</dbReference>
<keyword evidence="1" id="KW-0812">Transmembrane</keyword>
<evidence type="ECO:0000313" key="3">
    <source>
        <dbReference type="Proteomes" id="UP000054359"/>
    </source>
</evidence>
<feature type="non-terminal residue" evidence="2">
    <location>
        <position position="145"/>
    </location>
</feature>
<feature type="transmembrane region" description="Helical" evidence="1">
    <location>
        <begin position="12"/>
        <end position="34"/>
    </location>
</feature>
<name>A0A087UDD6_STEMI</name>
<organism evidence="2 3">
    <name type="scientific">Stegodyphus mimosarum</name>
    <name type="common">African social velvet spider</name>
    <dbReference type="NCBI Taxonomy" id="407821"/>
    <lineage>
        <taxon>Eukaryota</taxon>
        <taxon>Metazoa</taxon>
        <taxon>Ecdysozoa</taxon>
        <taxon>Arthropoda</taxon>
        <taxon>Chelicerata</taxon>
        <taxon>Arachnida</taxon>
        <taxon>Araneae</taxon>
        <taxon>Araneomorphae</taxon>
        <taxon>Entelegynae</taxon>
        <taxon>Eresoidea</taxon>
        <taxon>Eresidae</taxon>
        <taxon>Stegodyphus</taxon>
    </lineage>
</organism>
<gene>
    <name evidence="2" type="ORF">X975_23206</name>
</gene>
<reference evidence="2 3" key="1">
    <citation type="submission" date="2013-11" db="EMBL/GenBank/DDBJ databases">
        <title>Genome sequencing of Stegodyphus mimosarum.</title>
        <authorList>
            <person name="Bechsgaard J."/>
        </authorList>
    </citation>
    <scope>NUCLEOTIDE SEQUENCE [LARGE SCALE GENOMIC DNA]</scope>
</reference>
<evidence type="ECO:0000313" key="2">
    <source>
        <dbReference type="EMBL" id="KFM75375.1"/>
    </source>
</evidence>
<feature type="transmembrane region" description="Helical" evidence="1">
    <location>
        <begin position="40"/>
        <end position="62"/>
    </location>
</feature>
<keyword evidence="1" id="KW-0472">Membrane</keyword>
<sequence length="145" mass="17524">MLLNSFSIKSHILCFSLLVTKSVNLFSIICRYFNTHSAKAAFSSELKFCFLISGMFVLIGFLKTEFKKEYLINNFLVSLIDFNYKINERQLFERIFLHIFKQGKYRQCFRSFRFDFMLCDQKEIQIFRCKLYPFFSIKIKKQMCR</sequence>
<evidence type="ECO:0008006" key="4">
    <source>
        <dbReference type="Google" id="ProtNLM"/>
    </source>
</evidence>
<evidence type="ECO:0000256" key="1">
    <source>
        <dbReference type="SAM" id="Phobius"/>
    </source>
</evidence>
<proteinExistence type="predicted"/>
<protein>
    <recommendedName>
        <fullName evidence="4">Transmembrane protein</fullName>
    </recommendedName>
</protein>
<accession>A0A087UDD6</accession>
<dbReference type="AlphaFoldDB" id="A0A087UDD6"/>